<evidence type="ECO:0000313" key="4">
    <source>
        <dbReference type="Proteomes" id="UP000067461"/>
    </source>
</evidence>
<dbReference type="EMBL" id="AP014568">
    <property type="protein sequence ID" value="BAO82213.1"/>
    <property type="molecule type" value="Genomic_DNA"/>
</dbReference>
<name>A0A060NKH9_9BURK</name>
<dbReference type="KEGG" id="cbaa:SRAA_2359"/>
<accession>A0A060NKH9</accession>
<dbReference type="EMBL" id="AP014568">
    <property type="protein sequence ID" value="BAO82212.1"/>
    <property type="molecule type" value="Genomic_DNA"/>
</dbReference>
<evidence type="ECO:0000313" key="3">
    <source>
        <dbReference type="EMBL" id="BAO82213.1"/>
    </source>
</evidence>
<proteinExistence type="predicted"/>
<sequence length="59" mass="6634">MQTPNTDEYSLGDRAPGANVRTQEGNNPDRQLRSLKLAKWETKWEGYNSQDVGLEAAII</sequence>
<feature type="region of interest" description="Disordered" evidence="1">
    <location>
        <begin position="1"/>
        <end position="30"/>
    </location>
</feature>
<keyword evidence="4" id="KW-1185">Reference proteome</keyword>
<dbReference type="KEGG" id="cbaa:SRAA_2358"/>
<dbReference type="HOGENOM" id="CLU_2952486_0_0_4"/>
<dbReference type="Proteomes" id="UP000067461">
    <property type="component" value="Chromosome"/>
</dbReference>
<dbReference type="AlphaFoldDB" id="A0A060NKH9"/>
<gene>
    <name evidence="2" type="ORF">SRAA_2358</name>
    <name evidence="3" type="ORF">SRAA_2359</name>
</gene>
<evidence type="ECO:0000256" key="1">
    <source>
        <dbReference type="SAM" id="MobiDB-lite"/>
    </source>
</evidence>
<feature type="compositionally biased region" description="Polar residues" evidence="1">
    <location>
        <begin position="20"/>
        <end position="29"/>
    </location>
</feature>
<organism evidence="2 4">
    <name type="scientific">Serpentinimonas raichei</name>
    <dbReference type="NCBI Taxonomy" id="1458425"/>
    <lineage>
        <taxon>Bacteria</taxon>
        <taxon>Pseudomonadati</taxon>
        <taxon>Pseudomonadota</taxon>
        <taxon>Betaproteobacteria</taxon>
        <taxon>Burkholderiales</taxon>
        <taxon>Comamonadaceae</taxon>
        <taxon>Serpentinimonas</taxon>
    </lineage>
</organism>
<reference evidence="2 4" key="1">
    <citation type="journal article" date="2014" name="Nat. Commun.">
        <title>Physiological and genomic features of highly alkaliphilic hydrogen-utilizing Betaproteobacteria from a continental serpentinizing site.</title>
        <authorList>
            <person name="Suzuki S."/>
            <person name="Kuenen J.G."/>
            <person name="Schipper K."/>
            <person name="van der Velde S."/>
            <person name="Ishii S."/>
            <person name="Wu A."/>
            <person name="Sorokin D.Y."/>
            <person name="Tenney A."/>
            <person name="Meng X.Y."/>
            <person name="Morrill P.L."/>
            <person name="Kamagata Y."/>
            <person name="Muyzer G."/>
            <person name="Nealson K.H."/>
        </authorList>
    </citation>
    <scope>NUCLEOTIDE SEQUENCE [LARGE SCALE GENOMIC DNA]</scope>
    <source>
        <strain evidence="2 4">A1</strain>
    </source>
</reference>
<protein>
    <submittedName>
        <fullName evidence="2">Uncharacterized protein</fullName>
    </submittedName>
</protein>
<evidence type="ECO:0000313" key="2">
    <source>
        <dbReference type="EMBL" id="BAO82212.1"/>
    </source>
</evidence>